<feature type="signal peptide" evidence="2">
    <location>
        <begin position="1"/>
        <end position="20"/>
    </location>
</feature>
<dbReference type="InterPro" id="IPR054261">
    <property type="entry name" value="DUF6992"/>
</dbReference>
<name>A0A223NXI9_9SPHI</name>
<dbReference type="KEGG" id="muc:MuYL_2649"/>
<keyword evidence="1" id="KW-0812">Transmembrane</keyword>
<evidence type="ECO:0000256" key="1">
    <source>
        <dbReference type="SAM" id="Phobius"/>
    </source>
</evidence>
<feature type="transmembrane region" description="Helical" evidence="1">
    <location>
        <begin position="114"/>
        <end position="133"/>
    </location>
</feature>
<gene>
    <name evidence="3" type="ORF">MuYL_2649</name>
</gene>
<keyword evidence="1" id="KW-1133">Transmembrane helix</keyword>
<dbReference type="EMBL" id="CP022743">
    <property type="protein sequence ID" value="ASU34536.1"/>
    <property type="molecule type" value="Genomic_DNA"/>
</dbReference>
<evidence type="ECO:0000313" key="4">
    <source>
        <dbReference type="Proteomes" id="UP000215002"/>
    </source>
</evidence>
<proteinExistence type="predicted"/>
<evidence type="ECO:0000313" key="3">
    <source>
        <dbReference type="EMBL" id="ASU34536.1"/>
    </source>
</evidence>
<keyword evidence="2" id="KW-0732">Signal</keyword>
<sequence>MLMKKILIFSFLLTSCHLFAQDSLKTFNYSRNQITTTGMKVLGSWAVANIGVGAAGWANSKGGTNKYFYQMTTIWGAANLGAALLGYTGTRNNGNQSSRAADVLKAQKKIEKIFLINGGLDIAYIGTGIYLTHRGNSRNSDQLKGYGPAVIAQGVFLLLFDGTMYSTHRHEGNKLRQFLEKNPVTFNGKTVGLIYHL</sequence>
<protein>
    <recommendedName>
        <fullName evidence="5">DUF5683 domain-containing protein</fullName>
    </recommendedName>
</protein>
<accession>A0A223NXI9</accession>
<feature type="chain" id="PRO_5012623695" description="DUF5683 domain-containing protein" evidence="2">
    <location>
        <begin position="21"/>
        <end position="197"/>
    </location>
</feature>
<dbReference type="Pfam" id="PF22503">
    <property type="entry name" value="DUF6992"/>
    <property type="match status" value="1"/>
</dbReference>
<feature type="transmembrane region" description="Helical" evidence="1">
    <location>
        <begin position="67"/>
        <end position="87"/>
    </location>
</feature>
<dbReference type="Proteomes" id="UP000215002">
    <property type="component" value="Chromosome"/>
</dbReference>
<organism evidence="3 4">
    <name type="scientific">Mucilaginibacter xinganensis</name>
    <dbReference type="NCBI Taxonomy" id="1234841"/>
    <lineage>
        <taxon>Bacteria</taxon>
        <taxon>Pseudomonadati</taxon>
        <taxon>Bacteroidota</taxon>
        <taxon>Sphingobacteriia</taxon>
        <taxon>Sphingobacteriales</taxon>
        <taxon>Sphingobacteriaceae</taxon>
        <taxon>Mucilaginibacter</taxon>
    </lineage>
</organism>
<evidence type="ECO:0008006" key="5">
    <source>
        <dbReference type="Google" id="ProtNLM"/>
    </source>
</evidence>
<feature type="transmembrane region" description="Helical" evidence="1">
    <location>
        <begin position="145"/>
        <end position="166"/>
    </location>
</feature>
<dbReference type="AlphaFoldDB" id="A0A223NXI9"/>
<keyword evidence="4" id="KW-1185">Reference proteome</keyword>
<dbReference type="PROSITE" id="PS51257">
    <property type="entry name" value="PROKAR_LIPOPROTEIN"/>
    <property type="match status" value="1"/>
</dbReference>
<reference evidence="3 4" key="1">
    <citation type="submission" date="2017-08" db="EMBL/GenBank/DDBJ databases">
        <title>Complete genome sequence of Mucilaginibacter sp. strain BJC16-A31.</title>
        <authorList>
            <consortium name="Henan University of Science and Technology"/>
            <person name="You X."/>
        </authorList>
    </citation>
    <scope>NUCLEOTIDE SEQUENCE [LARGE SCALE GENOMIC DNA]</scope>
    <source>
        <strain evidence="3 4">BJC16-A31</strain>
    </source>
</reference>
<keyword evidence="1" id="KW-0472">Membrane</keyword>
<evidence type="ECO:0000256" key="2">
    <source>
        <dbReference type="SAM" id="SignalP"/>
    </source>
</evidence>